<comment type="caution">
    <text evidence="1">The sequence shown here is derived from an EMBL/GenBank/DDBJ whole genome shotgun (WGS) entry which is preliminary data.</text>
</comment>
<proteinExistence type="predicted"/>
<name>A0ABR1PWG8_9PEZI</name>
<protein>
    <submittedName>
        <fullName evidence="1">Uncharacterized protein</fullName>
    </submittedName>
</protein>
<keyword evidence="2" id="KW-1185">Reference proteome</keyword>
<dbReference type="Proteomes" id="UP001391051">
    <property type="component" value="Unassembled WGS sequence"/>
</dbReference>
<gene>
    <name evidence="1" type="ORF">PG986_013759</name>
</gene>
<evidence type="ECO:0000313" key="1">
    <source>
        <dbReference type="EMBL" id="KAK7941372.1"/>
    </source>
</evidence>
<dbReference type="GeneID" id="92083043"/>
<evidence type="ECO:0000313" key="2">
    <source>
        <dbReference type="Proteomes" id="UP001391051"/>
    </source>
</evidence>
<reference evidence="1 2" key="1">
    <citation type="submission" date="2023-01" db="EMBL/GenBank/DDBJ databases">
        <title>Analysis of 21 Apiospora genomes using comparative genomics revels a genus with tremendous synthesis potential of carbohydrate active enzymes and secondary metabolites.</title>
        <authorList>
            <person name="Sorensen T."/>
        </authorList>
    </citation>
    <scope>NUCLEOTIDE SEQUENCE [LARGE SCALE GENOMIC DNA]</scope>
    <source>
        <strain evidence="1 2">CBS 24483</strain>
    </source>
</reference>
<dbReference type="RefSeq" id="XP_066694124.1">
    <property type="nucleotide sequence ID" value="XM_066849981.1"/>
</dbReference>
<organism evidence="1 2">
    <name type="scientific">Apiospora aurea</name>
    <dbReference type="NCBI Taxonomy" id="335848"/>
    <lineage>
        <taxon>Eukaryota</taxon>
        <taxon>Fungi</taxon>
        <taxon>Dikarya</taxon>
        <taxon>Ascomycota</taxon>
        <taxon>Pezizomycotina</taxon>
        <taxon>Sordariomycetes</taxon>
        <taxon>Xylariomycetidae</taxon>
        <taxon>Amphisphaeriales</taxon>
        <taxon>Apiosporaceae</taxon>
        <taxon>Apiospora</taxon>
    </lineage>
</organism>
<accession>A0ABR1PWG8</accession>
<dbReference type="EMBL" id="JAQQWE010000009">
    <property type="protein sequence ID" value="KAK7941372.1"/>
    <property type="molecule type" value="Genomic_DNA"/>
</dbReference>
<sequence>MRHNQAAPQPCHLRISLGALLRHEDQRPEGAWSLAQGYPGLSRLDSAASSSGSNNIKMPVTADTAAIQRLQPQTRRASDVAPVFDACVYTNIGPPATPSGISSTNAVQS</sequence>